<organism evidence="1">
    <name type="scientific">Anguilla anguilla</name>
    <name type="common">European freshwater eel</name>
    <name type="synonym">Muraena anguilla</name>
    <dbReference type="NCBI Taxonomy" id="7936"/>
    <lineage>
        <taxon>Eukaryota</taxon>
        <taxon>Metazoa</taxon>
        <taxon>Chordata</taxon>
        <taxon>Craniata</taxon>
        <taxon>Vertebrata</taxon>
        <taxon>Euteleostomi</taxon>
        <taxon>Actinopterygii</taxon>
        <taxon>Neopterygii</taxon>
        <taxon>Teleostei</taxon>
        <taxon>Anguilliformes</taxon>
        <taxon>Anguillidae</taxon>
        <taxon>Anguilla</taxon>
    </lineage>
</organism>
<proteinExistence type="predicted"/>
<reference evidence="1" key="1">
    <citation type="submission" date="2014-11" db="EMBL/GenBank/DDBJ databases">
        <authorList>
            <person name="Amaro Gonzalez C."/>
        </authorList>
    </citation>
    <scope>NUCLEOTIDE SEQUENCE</scope>
</reference>
<sequence>MKVIHMYCVMGMSTTAETDQTVLGVSHTQESFADRGHGMECFV</sequence>
<evidence type="ECO:0000313" key="1">
    <source>
        <dbReference type="EMBL" id="JAH43968.1"/>
    </source>
</evidence>
<accession>A0A0E9STV7</accession>
<name>A0A0E9STV7_ANGAN</name>
<dbReference type="AlphaFoldDB" id="A0A0E9STV7"/>
<reference evidence="1" key="2">
    <citation type="journal article" date="2015" name="Fish Shellfish Immunol.">
        <title>Early steps in the European eel (Anguilla anguilla)-Vibrio vulnificus interaction in the gills: Role of the RtxA13 toxin.</title>
        <authorList>
            <person name="Callol A."/>
            <person name="Pajuelo D."/>
            <person name="Ebbesson L."/>
            <person name="Teles M."/>
            <person name="MacKenzie S."/>
            <person name="Amaro C."/>
        </authorList>
    </citation>
    <scope>NUCLEOTIDE SEQUENCE</scope>
</reference>
<dbReference type="EMBL" id="GBXM01064609">
    <property type="protein sequence ID" value="JAH43968.1"/>
    <property type="molecule type" value="Transcribed_RNA"/>
</dbReference>
<protein>
    <submittedName>
        <fullName evidence="1">Uncharacterized protein</fullName>
    </submittedName>
</protein>